<dbReference type="UniPathway" id="UPA00074">
    <property type="reaction ID" value="UER00942"/>
</dbReference>
<dbReference type="SUPFAM" id="SSF51246">
    <property type="entry name" value="Rudiment single hybrid motif"/>
    <property type="match status" value="1"/>
</dbReference>
<keyword evidence="1 4" id="KW-0547">Nucleotide-binding</keyword>
<feature type="binding site" evidence="4">
    <location>
        <position position="113"/>
    </location>
    <ligand>
        <name>ATP</name>
        <dbReference type="ChEBI" id="CHEBI:30616"/>
    </ligand>
</feature>
<evidence type="ECO:0000313" key="8">
    <source>
        <dbReference type="Proteomes" id="UP000094224"/>
    </source>
</evidence>
<dbReference type="Pfam" id="PF22660">
    <property type="entry name" value="RS_preATP-grasp-like"/>
    <property type="match status" value="1"/>
</dbReference>
<dbReference type="InterPro" id="IPR005875">
    <property type="entry name" value="PurK"/>
</dbReference>
<reference evidence="8" key="1">
    <citation type="submission" date="2016-09" db="EMBL/GenBank/DDBJ databases">
        <authorList>
            <person name="Greninger A.L."/>
            <person name="Jerome K.R."/>
            <person name="Mcnair B."/>
            <person name="Wallis C."/>
            <person name="Fang F."/>
        </authorList>
    </citation>
    <scope>NUCLEOTIDE SEQUENCE [LARGE SCALE GENOMIC DNA]</scope>
    <source>
        <strain evidence="8">BC1_M4</strain>
    </source>
</reference>
<dbReference type="EMBL" id="MIHC01000011">
    <property type="protein sequence ID" value="ODR07730.1"/>
    <property type="molecule type" value="Genomic_DNA"/>
</dbReference>
<dbReference type="Pfam" id="PF17769">
    <property type="entry name" value="PurK_C"/>
    <property type="match status" value="1"/>
</dbReference>
<dbReference type="PANTHER" id="PTHR11609">
    <property type="entry name" value="PURINE BIOSYNTHESIS PROTEIN 6/7, PUR6/7"/>
    <property type="match status" value="1"/>
</dbReference>
<dbReference type="PANTHER" id="PTHR11609:SF5">
    <property type="entry name" value="PHOSPHORIBOSYLAMINOIMIDAZOLE CARBOXYLASE"/>
    <property type="match status" value="1"/>
</dbReference>
<comment type="caution">
    <text evidence="4">Lacks conserved residue(s) required for the propagation of feature annotation.</text>
</comment>
<dbReference type="STRING" id="243061.AWC25_25240"/>
<comment type="similarity">
    <text evidence="4 5">Belongs to the PurK/PurT family.</text>
</comment>
<dbReference type="NCBIfam" id="NF004680">
    <property type="entry name" value="PRK06019.1-6"/>
    <property type="match status" value="1"/>
</dbReference>
<evidence type="ECO:0000313" key="7">
    <source>
        <dbReference type="EMBL" id="ODR07730.1"/>
    </source>
</evidence>
<name>A0A1E3T059_9MYCO</name>
<dbReference type="InterPro" id="IPR016185">
    <property type="entry name" value="PreATP-grasp_dom_sf"/>
</dbReference>
<dbReference type="InterPro" id="IPR040686">
    <property type="entry name" value="PurK_C"/>
</dbReference>
<dbReference type="InterPro" id="IPR011054">
    <property type="entry name" value="Rudment_hybrid_motif"/>
</dbReference>
<comment type="catalytic activity">
    <reaction evidence="4 5">
        <text>5-amino-1-(5-phospho-beta-D-ribosyl)imidazole + hydrogencarbonate + ATP = 5-carboxyamino-1-(5-phospho-D-ribosyl)imidazole + ADP + phosphate + 2 H(+)</text>
        <dbReference type="Rhea" id="RHEA:19317"/>
        <dbReference type="ChEBI" id="CHEBI:15378"/>
        <dbReference type="ChEBI" id="CHEBI:17544"/>
        <dbReference type="ChEBI" id="CHEBI:30616"/>
        <dbReference type="ChEBI" id="CHEBI:43474"/>
        <dbReference type="ChEBI" id="CHEBI:58730"/>
        <dbReference type="ChEBI" id="CHEBI:137981"/>
        <dbReference type="ChEBI" id="CHEBI:456216"/>
        <dbReference type="EC" id="6.3.4.18"/>
    </reaction>
</comment>
<protein>
    <recommendedName>
        <fullName evidence="4 5">N5-carboxyaminoimidazole ribonucleotide synthase</fullName>
        <shortName evidence="4 5">N5-CAIR synthase</shortName>
        <ecNumber evidence="4 5">6.3.4.18</ecNumber>
    </recommendedName>
    <alternativeName>
        <fullName evidence="4 5">5-(carboxyamino)imidazole ribonucleotide synthetase</fullName>
    </alternativeName>
</protein>
<comment type="pathway">
    <text evidence="4 5">Purine metabolism; IMP biosynthesis via de novo pathway; 5-amino-1-(5-phospho-D-ribosyl)imidazole-4-carboxylate from 5-amino-1-(5-phospho-D-ribosyl)imidazole (N5-CAIR route): step 1/2.</text>
</comment>
<feature type="binding site" evidence="4">
    <location>
        <begin position="279"/>
        <end position="280"/>
    </location>
    <ligand>
        <name>ATP</name>
        <dbReference type="ChEBI" id="CHEBI:30616"/>
    </ligand>
</feature>
<feature type="binding site" evidence="4">
    <location>
        <position position="156"/>
    </location>
    <ligand>
        <name>ATP</name>
        <dbReference type="ChEBI" id="CHEBI:30616"/>
    </ligand>
</feature>
<organism evidence="7 8">
    <name type="scientific">Mycobacterium sherrisii</name>
    <dbReference type="NCBI Taxonomy" id="243061"/>
    <lineage>
        <taxon>Bacteria</taxon>
        <taxon>Bacillati</taxon>
        <taxon>Actinomycetota</taxon>
        <taxon>Actinomycetes</taxon>
        <taxon>Mycobacteriales</taxon>
        <taxon>Mycobacteriaceae</taxon>
        <taxon>Mycobacterium</taxon>
        <taxon>Mycobacterium simiae complex</taxon>
    </lineage>
</organism>
<sequence length="411" mass="44482">MMAVPNTRPPQASPVVAMVGGGQLARMTHQAAIALGQRLRVLATSADEPAAQVSPDVVIGLHTDLDDLRRVADGADVLTFDHEHVPTELLEKLVADGVNVAPPPQALLHAQDKLVMRRRLDAIGAAVPRYLGLNSVDHLDEVDAFARRVDAPLVVKAARGGYDGRGVRLARDLADAREITRAYLTEGVPVVVEEKVELRRELAALVARSPFGQGAAWPVVETVQDDGICVQVIAPAPNLADDVAAEAQRLALRLAGELGVVGVLAVELFETTGGALLVNELAMRPHNSGHWTMDGSRTGQFEQHLRAVLDYPLGGTDAIVPVTVMVNVLGAAQRPQMSLDERLHHLYARMPDARVHLYGKAERPGRKIAHINFLGGDPAELPQLRERGELAAHWLAHGQWTDGWDPHEERR</sequence>
<comment type="function">
    <text evidence="4">Catalyzes the ATP-dependent conversion of 5-aminoimidazole ribonucleotide (AIR) and HCO(3)(-) to N5-carboxyaminoimidazole ribonucleotide (N5-CAIR).</text>
</comment>
<dbReference type="InterPro" id="IPR054350">
    <property type="entry name" value="PurT/PurK_preATP-grasp"/>
</dbReference>
<evidence type="ECO:0000256" key="2">
    <source>
        <dbReference type="ARBA" id="ARBA00022755"/>
    </source>
</evidence>
<dbReference type="Gene3D" id="3.30.470.20">
    <property type="entry name" value="ATP-grasp fold, B domain"/>
    <property type="match status" value="1"/>
</dbReference>
<dbReference type="AlphaFoldDB" id="A0A1E3T059"/>
<dbReference type="Pfam" id="PF02222">
    <property type="entry name" value="ATP-grasp"/>
    <property type="match status" value="1"/>
</dbReference>
<dbReference type="InterPro" id="IPR013815">
    <property type="entry name" value="ATP_grasp_subdomain_1"/>
</dbReference>
<dbReference type="HAMAP" id="MF_01928">
    <property type="entry name" value="PurK"/>
    <property type="match status" value="1"/>
</dbReference>
<accession>A0A1E3T059</accession>
<dbReference type="NCBIfam" id="TIGR01161">
    <property type="entry name" value="purK"/>
    <property type="match status" value="1"/>
</dbReference>
<dbReference type="SUPFAM" id="SSF56059">
    <property type="entry name" value="Glutathione synthetase ATP-binding domain-like"/>
    <property type="match status" value="1"/>
</dbReference>
<comment type="caution">
    <text evidence="7">The sequence shown here is derived from an EMBL/GenBank/DDBJ whole genome shotgun (WGS) entry which is preliminary data.</text>
</comment>
<keyword evidence="3 4" id="KW-0067">ATP-binding</keyword>
<dbReference type="EC" id="6.3.4.18" evidence="4 5"/>
<dbReference type="GO" id="GO:0005524">
    <property type="term" value="F:ATP binding"/>
    <property type="evidence" value="ECO:0007669"/>
    <property type="project" value="UniProtKB-UniRule"/>
</dbReference>
<dbReference type="Gene3D" id="3.30.1490.20">
    <property type="entry name" value="ATP-grasp fold, A domain"/>
    <property type="match status" value="1"/>
</dbReference>
<feature type="domain" description="ATP-grasp" evidence="6">
    <location>
        <begin position="117"/>
        <end position="309"/>
    </location>
</feature>
<evidence type="ECO:0000256" key="4">
    <source>
        <dbReference type="HAMAP-Rule" id="MF_01928"/>
    </source>
</evidence>
<comment type="function">
    <text evidence="5">Catalyzes the ATP-dependent conversion of 5-aminoimidazole ribonucleotide (AIR) and HCO(3)- to N5-carboxyaminoimidazole ribonucleotide (N5-CAIR).</text>
</comment>
<dbReference type="Proteomes" id="UP000094224">
    <property type="component" value="Unassembled WGS sequence"/>
</dbReference>
<dbReference type="GO" id="GO:0034028">
    <property type="term" value="F:5-(carboxyamino)imidazole ribonucleotide synthase activity"/>
    <property type="evidence" value="ECO:0007669"/>
    <property type="project" value="UniProtKB-UniRule"/>
</dbReference>
<gene>
    <name evidence="4 5" type="primary">purK</name>
    <name evidence="7" type="ORF">BHQ21_08345</name>
</gene>
<feature type="binding site" evidence="4">
    <location>
        <begin position="193"/>
        <end position="196"/>
    </location>
    <ligand>
        <name>ATP</name>
        <dbReference type="ChEBI" id="CHEBI:30616"/>
    </ligand>
</feature>
<feature type="binding site" evidence="4">
    <location>
        <position position="201"/>
    </location>
    <ligand>
        <name>ATP</name>
        <dbReference type="ChEBI" id="CHEBI:30616"/>
    </ligand>
</feature>
<keyword evidence="8" id="KW-1185">Reference proteome</keyword>
<dbReference type="GO" id="GO:0006189">
    <property type="term" value="P:'de novo' IMP biosynthetic process"/>
    <property type="evidence" value="ECO:0007669"/>
    <property type="project" value="UniProtKB-UniRule"/>
</dbReference>
<proteinExistence type="inferred from homology"/>
<dbReference type="NCBIfam" id="NF004679">
    <property type="entry name" value="PRK06019.1-5"/>
    <property type="match status" value="1"/>
</dbReference>
<evidence type="ECO:0000259" key="6">
    <source>
        <dbReference type="PROSITE" id="PS50975"/>
    </source>
</evidence>
<evidence type="ECO:0000256" key="5">
    <source>
        <dbReference type="RuleBase" id="RU361200"/>
    </source>
</evidence>
<dbReference type="SUPFAM" id="SSF52440">
    <property type="entry name" value="PreATP-grasp domain"/>
    <property type="match status" value="1"/>
</dbReference>
<dbReference type="PROSITE" id="PS50975">
    <property type="entry name" value="ATP_GRASP"/>
    <property type="match status" value="1"/>
</dbReference>
<dbReference type="InterPro" id="IPR011761">
    <property type="entry name" value="ATP-grasp"/>
</dbReference>
<dbReference type="GO" id="GO:0046872">
    <property type="term" value="F:metal ion binding"/>
    <property type="evidence" value="ECO:0007669"/>
    <property type="project" value="InterPro"/>
</dbReference>
<keyword evidence="4 5" id="KW-0436">Ligase</keyword>
<comment type="subunit">
    <text evidence="4 5">Homodimer.</text>
</comment>
<dbReference type="GO" id="GO:0004638">
    <property type="term" value="F:phosphoribosylaminoimidazole carboxylase activity"/>
    <property type="evidence" value="ECO:0007669"/>
    <property type="project" value="InterPro"/>
</dbReference>
<dbReference type="FunFam" id="3.40.50.20:FF:000025">
    <property type="entry name" value="N5-carboxyaminoimidazole ribonucleotide synthase"/>
    <property type="match status" value="1"/>
</dbReference>
<dbReference type="Gene3D" id="3.40.50.20">
    <property type="match status" value="1"/>
</dbReference>
<dbReference type="InterPro" id="IPR003135">
    <property type="entry name" value="ATP-grasp_carboxylate-amine"/>
</dbReference>
<keyword evidence="2 4" id="KW-0658">Purine biosynthesis</keyword>
<dbReference type="RefSeq" id="WP_069399835.1">
    <property type="nucleotide sequence ID" value="NZ_MIHC01000011.1"/>
</dbReference>
<dbReference type="GO" id="GO:0005829">
    <property type="term" value="C:cytosol"/>
    <property type="evidence" value="ECO:0007669"/>
    <property type="project" value="TreeGrafter"/>
</dbReference>
<evidence type="ECO:0000256" key="1">
    <source>
        <dbReference type="ARBA" id="ARBA00022741"/>
    </source>
</evidence>
<evidence type="ECO:0000256" key="3">
    <source>
        <dbReference type="ARBA" id="ARBA00022840"/>
    </source>
</evidence>